<dbReference type="KEGG" id="pfj:MYCFIDRAFT_163142"/>
<evidence type="ECO:0000256" key="2">
    <source>
        <dbReference type="ARBA" id="ARBA00023008"/>
    </source>
</evidence>
<dbReference type="GO" id="GO:0046872">
    <property type="term" value="F:metal ion binding"/>
    <property type="evidence" value="ECO:0007669"/>
    <property type="project" value="UniProtKB-KW"/>
</dbReference>
<dbReference type="PANTHER" id="PTHR11474:SF126">
    <property type="entry name" value="TYROSINASE-LIKE PROTEIN TYR-1-RELATED"/>
    <property type="match status" value="1"/>
</dbReference>
<evidence type="ECO:0000256" key="1">
    <source>
        <dbReference type="ARBA" id="ARBA00022723"/>
    </source>
</evidence>
<dbReference type="InterPro" id="IPR002227">
    <property type="entry name" value="Tyrosinase_Cu-bd"/>
</dbReference>
<keyword evidence="5" id="KW-1185">Reference proteome</keyword>
<proteinExistence type="predicted"/>
<accession>M2ZZI0</accession>
<dbReference type="AlphaFoldDB" id="M2ZZI0"/>
<dbReference type="Pfam" id="PF00264">
    <property type="entry name" value="Tyrosinase"/>
    <property type="match status" value="1"/>
</dbReference>
<evidence type="ECO:0000259" key="3">
    <source>
        <dbReference type="Pfam" id="PF00264"/>
    </source>
</evidence>
<dbReference type="eggNOG" id="ENOG502RM4B">
    <property type="taxonomic scope" value="Eukaryota"/>
</dbReference>
<dbReference type="InterPro" id="IPR050316">
    <property type="entry name" value="Tyrosinase/Hemocyanin"/>
</dbReference>
<dbReference type="STRING" id="383855.M2ZZI0"/>
<dbReference type="InterPro" id="IPR008922">
    <property type="entry name" value="Di-copper_centre_dom_sf"/>
</dbReference>
<feature type="domain" description="Tyrosinase copper-binding" evidence="3">
    <location>
        <begin position="68"/>
        <end position="275"/>
    </location>
</feature>
<keyword evidence="2" id="KW-0186">Copper</keyword>
<gene>
    <name evidence="4" type="ORF">MYCFIDRAFT_163142</name>
</gene>
<dbReference type="Gene3D" id="1.10.1280.10">
    <property type="entry name" value="Di-copper center containing domain from catechol oxidase"/>
    <property type="match status" value="1"/>
</dbReference>
<dbReference type="GeneID" id="19332114"/>
<dbReference type="SUPFAM" id="SSF48056">
    <property type="entry name" value="Di-copper centre-containing domain"/>
    <property type="match status" value="1"/>
</dbReference>
<dbReference type="OrthoDB" id="6132182at2759"/>
<evidence type="ECO:0000313" key="5">
    <source>
        <dbReference type="Proteomes" id="UP000016932"/>
    </source>
</evidence>
<dbReference type="VEuPathDB" id="FungiDB:MYCFIDRAFT_163142"/>
<protein>
    <recommendedName>
        <fullName evidence="3">Tyrosinase copper-binding domain-containing protein</fullName>
    </recommendedName>
</protein>
<sequence length="340" mass="38429">MASLQDSASKIVHANAAKGATGCTSQNMIIRKEWGDMSRAERLDYIRAVKCLKTKPAKTDPKYAPGCKNRYDDFVVAHIMNTFTVHFSPWLLPFHRVFLWEFEKALRNECGYTGGQPYWDWSRYIGQPIETWPMFDGSDTSIGGNGHVTSGSQGCSCVTEGPFKDWVVNLGPVGEGVACKRNPQDNGLGYNPRCLERQFDSSYLANLTYEKVLAQVHDYNDINNFGLAIEAWPTGVHPIPHMLMGGLQADIPASPGDCWFWMHHNNLDRFWLYWASLDWNKRWNALGNSDAYTASRQANRWPVAKQVSMDSRIVLSPAFPEYRVGDTFDPAGGPFCYNYQ</sequence>
<dbReference type="PRINTS" id="PR00092">
    <property type="entry name" value="TYROSINASE"/>
</dbReference>
<dbReference type="PANTHER" id="PTHR11474">
    <property type="entry name" value="TYROSINASE FAMILY MEMBER"/>
    <property type="match status" value="1"/>
</dbReference>
<organism evidence="4 5">
    <name type="scientific">Pseudocercospora fijiensis (strain CIRAD86)</name>
    <name type="common">Black leaf streak disease fungus</name>
    <name type="synonym">Mycosphaerella fijiensis</name>
    <dbReference type="NCBI Taxonomy" id="383855"/>
    <lineage>
        <taxon>Eukaryota</taxon>
        <taxon>Fungi</taxon>
        <taxon>Dikarya</taxon>
        <taxon>Ascomycota</taxon>
        <taxon>Pezizomycotina</taxon>
        <taxon>Dothideomycetes</taxon>
        <taxon>Dothideomycetidae</taxon>
        <taxon>Mycosphaerellales</taxon>
        <taxon>Mycosphaerellaceae</taxon>
        <taxon>Pseudocercospora</taxon>
    </lineage>
</organism>
<dbReference type="Proteomes" id="UP000016932">
    <property type="component" value="Unassembled WGS sequence"/>
</dbReference>
<dbReference type="RefSeq" id="XP_007924938.1">
    <property type="nucleotide sequence ID" value="XM_007926747.1"/>
</dbReference>
<dbReference type="EMBL" id="KB446557">
    <property type="protein sequence ID" value="EME84314.1"/>
    <property type="molecule type" value="Genomic_DNA"/>
</dbReference>
<name>M2ZZI0_PSEFD</name>
<dbReference type="GO" id="GO:0016491">
    <property type="term" value="F:oxidoreductase activity"/>
    <property type="evidence" value="ECO:0007669"/>
    <property type="project" value="InterPro"/>
</dbReference>
<keyword evidence="1" id="KW-0479">Metal-binding</keyword>
<dbReference type="HOGENOM" id="CLU_035914_0_0_1"/>
<evidence type="ECO:0000313" key="4">
    <source>
        <dbReference type="EMBL" id="EME84314.1"/>
    </source>
</evidence>
<reference evidence="4 5" key="1">
    <citation type="journal article" date="2012" name="PLoS Pathog.">
        <title>Diverse lifestyles and strategies of plant pathogenesis encoded in the genomes of eighteen Dothideomycetes fungi.</title>
        <authorList>
            <person name="Ohm R.A."/>
            <person name="Feau N."/>
            <person name="Henrissat B."/>
            <person name="Schoch C.L."/>
            <person name="Horwitz B.A."/>
            <person name="Barry K.W."/>
            <person name="Condon B.J."/>
            <person name="Copeland A.C."/>
            <person name="Dhillon B."/>
            <person name="Glaser F."/>
            <person name="Hesse C.N."/>
            <person name="Kosti I."/>
            <person name="LaButti K."/>
            <person name="Lindquist E.A."/>
            <person name="Lucas S."/>
            <person name="Salamov A.A."/>
            <person name="Bradshaw R.E."/>
            <person name="Ciuffetti L."/>
            <person name="Hamelin R.C."/>
            <person name="Kema G.H.J."/>
            <person name="Lawrence C."/>
            <person name="Scott J.A."/>
            <person name="Spatafora J.W."/>
            <person name="Turgeon B.G."/>
            <person name="de Wit P.J.G.M."/>
            <person name="Zhong S."/>
            <person name="Goodwin S.B."/>
            <person name="Grigoriev I.V."/>
        </authorList>
    </citation>
    <scope>NUCLEOTIDE SEQUENCE [LARGE SCALE GENOMIC DNA]</scope>
    <source>
        <strain evidence="4 5">CIRAD86</strain>
    </source>
</reference>